<comment type="caution">
    <text evidence="2">The sequence shown here is derived from an EMBL/GenBank/DDBJ whole genome shotgun (WGS) entry which is preliminary data.</text>
</comment>
<sequence>MQIGASFCKTCKRAAHATCQRRQRALEERFGWQTAVQKTPDGPLMQVVCTPICPECLGQRWQKKPFIEVEGGRVSCPVTVVHERKKGRPALGLNQCAGLEQVFSTVELHIRHRKSRDSKKHLVLRALDLNLIGGHVYEWKQLARTLHLMKDYERHATRLEVLDKSDPPMVLLLRPVVVFQGKVRILLVVTEEARLGGRLIDRTLRAHSAVQMEVPDELLDFVQGVHHSALSSSWPEAPLQVDLGAASPPALDVDWQDDDTDELLDFVQAAAPLQFDLGACCPPALDVDWQDDDTDELLDFVQAVLHSALSTSWPAAPLQVDLGACCPPALDVDWQDGDTDERLDFVQAVQHSALSNSWPAAPLQVDLGACCPPALDVDWQDDTDELLDFVQAVQHSALSRSWPAAPLQVDLGACCPPALDADWQDDDTDELLDFVQAAQRSALSTSWPAAPLQVDLGACCPPALDVDWQDGDTDERLDFVQAVQHSALSNSWPAAPLQVDLGACCPPALDVDWQDDDTNELLDFVQAVQHSVLSNSWPAAPLQVDLAACCPPALDVGWQDDDTDELLDFVQAVQHSVLSNSWPAAPLQVDLGACYPPALDVDWQDDDTDELLDLAQAVQHSALSNSWPAAPLQVDLGACCPPALDVDWQDDDTDELLDFVQAVQYSALSSSWPAGPLQVDLGACCPPALDVGWRNDDESKLLVSVQEMHHSALSNSWPAAPLQVDLGACCPPALDVGWQDDDTDERPDFVQAVQRSALSNSWPAAPLQVDLGACCPPALDVDWQDNDTDELLDFVQAVQHSALSNSWPAAPLQVDLGACCPPALDVGGQDDDTDERLDFVQAVLHSVLSTSWPAAPLQVDLGACCPPALDVDWQDDDTDERLDFVQAVQRSASSNSWPAAPLQVDLGACYPPALDVDWQDDDTDELLDFVQAVQHSALSTSWPAAPLQVDLGACCPPALDVDWKAGDADALLDLVQEMQRVALWNIWPAAPLQAELGAWLSPGLDFNWRKDSDLGQCSIDLTQAWCTVTLTWGHGGRFKSDMDLHSWIGGQHLYYARRTLGCCQLDFDANAFETDLQEHPAERLALNEAGTFPIRVDNYKNRDQSDVPFEVVVENPDKVIIRGLPKGQGRLCTIEAKEGKRRKVKDQKNSKAMRGQNKKKEKRRPCFEGDDEVQPGEEEESEDKETWSSSWWSLVNGAASSVRAGVKFVKDKVLTARKSQRITRVAAEEVEAAPPQASLTGGTSCGRRILTIQDSGFVDQAEEDWLSAVSRSVWEEAVTEISLRPDANAAYEKKWIEGGIAEIHAEGQFEVLEILRPAKVTIPGEWLKTRLPGRYLPVCEVQLDQKVVSQGFGRTGLQAGGFGRFGGRAVPRYEDPQVRWKLNELKPCPRKEVQVQEVEEPGECEPRARCAVKLEWGIEWGQPYYRSDLDLHARKLDRDGEASYSPQSSHLFFGQMCLGRCELLKDINRTETKVVRWPKEMMTLDEAGRFGIFVHNYEPRDGEVDIPYQVTVSGSPEVIFRGLWPEDTDMTERMYLFTVELQASKCLSCPHCRVRLRPKSTHTDAFLSTDEDGAREPKALKLVKGAAVQESTNVYLKLKQPREGGPGGPFHYKVVVSNALRITVSSRLRAKPKHYFSTVCEVKHRDVAGAAYGDWRSALTSLDFVSRGAFTAHRFILEPVALNMRPKTVAP</sequence>
<feature type="region of interest" description="Disordered" evidence="1">
    <location>
        <begin position="1139"/>
        <end position="1187"/>
    </location>
</feature>
<evidence type="ECO:0000256" key="1">
    <source>
        <dbReference type="SAM" id="MobiDB-lite"/>
    </source>
</evidence>
<evidence type="ECO:0000313" key="2">
    <source>
        <dbReference type="EMBL" id="CAJ1371847.1"/>
    </source>
</evidence>
<organism evidence="2 3">
    <name type="scientific">Effrenium voratum</name>
    <dbReference type="NCBI Taxonomy" id="2562239"/>
    <lineage>
        <taxon>Eukaryota</taxon>
        <taxon>Sar</taxon>
        <taxon>Alveolata</taxon>
        <taxon>Dinophyceae</taxon>
        <taxon>Suessiales</taxon>
        <taxon>Symbiodiniaceae</taxon>
        <taxon>Effrenium</taxon>
    </lineage>
</organism>
<protein>
    <submittedName>
        <fullName evidence="2">Uncharacterized protein</fullName>
    </submittedName>
</protein>
<dbReference type="EMBL" id="CAUJNA010000101">
    <property type="protein sequence ID" value="CAJ1371847.1"/>
    <property type="molecule type" value="Genomic_DNA"/>
</dbReference>
<accession>A0AA36HMJ6</accession>
<dbReference type="Proteomes" id="UP001178507">
    <property type="component" value="Unassembled WGS sequence"/>
</dbReference>
<name>A0AA36HMJ6_9DINO</name>
<keyword evidence="3" id="KW-1185">Reference proteome</keyword>
<evidence type="ECO:0000313" key="3">
    <source>
        <dbReference type="Proteomes" id="UP001178507"/>
    </source>
</evidence>
<feature type="compositionally biased region" description="Acidic residues" evidence="1">
    <location>
        <begin position="1168"/>
        <end position="1183"/>
    </location>
</feature>
<proteinExistence type="predicted"/>
<gene>
    <name evidence="2" type="ORF">EVOR1521_LOCUS2066</name>
</gene>
<reference evidence="2" key="1">
    <citation type="submission" date="2023-08" db="EMBL/GenBank/DDBJ databases">
        <authorList>
            <person name="Chen Y."/>
            <person name="Shah S."/>
            <person name="Dougan E. K."/>
            <person name="Thang M."/>
            <person name="Chan C."/>
        </authorList>
    </citation>
    <scope>NUCLEOTIDE SEQUENCE</scope>
</reference>